<feature type="region of interest" description="Disordered" evidence="1">
    <location>
        <begin position="1"/>
        <end position="42"/>
    </location>
</feature>
<evidence type="ECO:0000313" key="2">
    <source>
        <dbReference type="EMBL" id="GBO33372.1"/>
    </source>
</evidence>
<evidence type="ECO:0000256" key="1">
    <source>
        <dbReference type="SAM" id="MobiDB-lite"/>
    </source>
</evidence>
<dbReference type="OrthoDB" id="6435379at2759"/>
<proteinExistence type="predicted"/>
<keyword evidence="3" id="KW-1185">Reference proteome</keyword>
<dbReference type="AlphaFoldDB" id="A0A4Y2W8P2"/>
<evidence type="ECO:0000313" key="3">
    <source>
        <dbReference type="Proteomes" id="UP000499080"/>
    </source>
</evidence>
<gene>
    <name evidence="2" type="ORF">AVEN_105348_1</name>
</gene>
<reference evidence="2 3" key="1">
    <citation type="journal article" date="2019" name="Sci. Rep.">
        <title>Orb-weaving spider Araneus ventricosus genome elucidates the spidroin gene catalogue.</title>
        <authorList>
            <person name="Kono N."/>
            <person name="Nakamura H."/>
            <person name="Ohtoshi R."/>
            <person name="Moran D.A.P."/>
            <person name="Shinohara A."/>
            <person name="Yoshida Y."/>
            <person name="Fujiwara M."/>
            <person name="Mori M."/>
            <person name="Tomita M."/>
            <person name="Arakawa K."/>
        </authorList>
    </citation>
    <scope>NUCLEOTIDE SEQUENCE [LARGE SCALE GENOMIC DNA]</scope>
</reference>
<organism evidence="2 3">
    <name type="scientific">Araneus ventricosus</name>
    <name type="common">Orbweaver spider</name>
    <name type="synonym">Epeira ventricosa</name>
    <dbReference type="NCBI Taxonomy" id="182803"/>
    <lineage>
        <taxon>Eukaryota</taxon>
        <taxon>Metazoa</taxon>
        <taxon>Ecdysozoa</taxon>
        <taxon>Arthropoda</taxon>
        <taxon>Chelicerata</taxon>
        <taxon>Arachnida</taxon>
        <taxon>Araneae</taxon>
        <taxon>Araneomorphae</taxon>
        <taxon>Entelegynae</taxon>
        <taxon>Araneoidea</taxon>
        <taxon>Araneidae</taxon>
        <taxon>Araneus</taxon>
    </lineage>
</organism>
<dbReference type="Proteomes" id="UP000499080">
    <property type="component" value="Unassembled WGS sequence"/>
</dbReference>
<sequence length="98" mass="11021">MRSWKQTDRQQLLMESSLAYPRGKEEKRRNSKKRQNSKGEQTLGYLGVVIPVTSKEDVPLRGEDNGIDIHKIVSIATDGARSMTGIHKGVTSILQKNK</sequence>
<dbReference type="EMBL" id="BGPR01056927">
    <property type="protein sequence ID" value="GBO33372.1"/>
    <property type="molecule type" value="Genomic_DNA"/>
</dbReference>
<comment type="caution">
    <text evidence="2">The sequence shown here is derived from an EMBL/GenBank/DDBJ whole genome shotgun (WGS) entry which is preliminary data.</text>
</comment>
<protein>
    <recommendedName>
        <fullName evidence="4">DUF4371 domain-containing protein</fullName>
    </recommendedName>
</protein>
<evidence type="ECO:0008006" key="4">
    <source>
        <dbReference type="Google" id="ProtNLM"/>
    </source>
</evidence>
<name>A0A4Y2W8P2_ARAVE</name>
<accession>A0A4Y2W8P2</accession>